<name>A0A7R8H3J9_LEPSM</name>
<evidence type="ECO:0000313" key="1">
    <source>
        <dbReference type="EMBL" id="CAF2843744.1"/>
    </source>
</evidence>
<sequence>MDSVTGIQDHEELESYPLEKIKQKTLERKNELSGQIQIIKKCASKGDYKNKKKSYVEITQLEKDLELKHSNELLQVKVTYDSILLEISTPEAAHGINPKMFEPQKKGKEK</sequence>
<dbReference type="Proteomes" id="UP000675881">
    <property type="component" value="Chromosome 14"/>
</dbReference>
<protein>
    <submittedName>
        <fullName evidence="1">(salmon louse) hypothetical protein</fullName>
    </submittedName>
</protein>
<gene>
    <name evidence="1" type="ORF">LSAA_4633</name>
</gene>
<organism evidence="1 2">
    <name type="scientific">Lepeophtheirus salmonis</name>
    <name type="common">Salmon louse</name>
    <name type="synonym">Caligus salmonis</name>
    <dbReference type="NCBI Taxonomy" id="72036"/>
    <lineage>
        <taxon>Eukaryota</taxon>
        <taxon>Metazoa</taxon>
        <taxon>Ecdysozoa</taxon>
        <taxon>Arthropoda</taxon>
        <taxon>Crustacea</taxon>
        <taxon>Multicrustacea</taxon>
        <taxon>Hexanauplia</taxon>
        <taxon>Copepoda</taxon>
        <taxon>Siphonostomatoida</taxon>
        <taxon>Caligidae</taxon>
        <taxon>Lepeophtheirus</taxon>
    </lineage>
</organism>
<dbReference type="EMBL" id="HG994593">
    <property type="protein sequence ID" value="CAF2843744.1"/>
    <property type="molecule type" value="Genomic_DNA"/>
</dbReference>
<reference evidence="1" key="1">
    <citation type="submission" date="2021-02" db="EMBL/GenBank/DDBJ databases">
        <authorList>
            <person name="Bekaert M."/>
        </authorList>
    </citation>
    <scope>NUCLEOTIDE SEQUENCE</scope>
    <source>
        <strain evidence="1">IoA-00</strain>
    </source>
</reference>
<evidence type="ECO:0000313" key="2">
    <source>
        <dbReference type="Proteomes" id="UP000675881"/>
    </source>
</evidence>
<accession>A0A7R8H3J9</accession>
<dbReference type="AlphaFoldDB" id="A0A7R8H3J9"/>
<keyword evidence="2" id="KW-1185">Reference proteome</keyword>
<proteinExistence type="predicted"/>